<name>A0A3R7XDJ5_9EURY</name>
<proteinExistence type="predicted"/>
<feature type="transmembrane region" description="Helical" evidence="1">
    <location>
        <begin position="206"/>
        <end position="224"/>
    </location>
</feature>
<dbReference type="EMBL" id="QZAB01000561">
    <property type="protein sequence ID" value="RQD80415.1"/>
    <property type="molecule type" value="Genomic_DNA"/>
</dbReference>
<accession>A0A3R7XDJ5</accession>
<dbReference type="InterPro" id="IPR038330">
    <property type="entry name" value="TspO/MBR-related_sf"/>
</dbReference>
<keyword evidence="1" id="KW-0472">Membrane</keyword>
<sequence>MNRTQLIRIVTLLAFLLMVSVNILANTLPINEVTTGQVSDSYPNLFAPAGFTFAIWGLIYLLLAGYTVYQLGYFKKSTADENTELLNNVGILFSISSVANAAWIFAWHYQQIFLALLLIVVILVCLILINQNTRNDMFSLNERLFIAIPFSVYFGWITVATIANVTTLLVSINWDGFGIAEPTWTVIIIFIGFLIGATTMLKNLDLAYGLVIIWAYSGILYRHISSEGFDGEYTSIIAITLLCIILLLISIIYIIYRRRNSNSAYNQL</sequence>
<reference evidence="2 3" key="1">
    <citation type="submission" date="2018-08" db="EMBL/GenBank/DDBJ databases">
        <title>The metabolism and importance of syntrophic acetate oxidation coupled to methane or sulfide production in haloalkaline environments.</title>
        <authorList>
            <person name="Timmers P.H.A."/>
            <person name="Vavourakis C.D."/>
            <person name="Sorokin D.Y."/>
            <person name="Sinninghe Damste J.S."/>
            <person name="Muyzer G."/>
            <person name="Stams A.J.M."/>
            <person name="Plugge C.M."/>
        </authorList>
    </citation>
    <scope>NUCLEOTIDE SEQUENCE [LARGE SCALE GENOMIC DNA]</scope>
    <source>
        <strain evidence="2">MSAO_Arc3</strain>
    </source>
</reference>
<dbReference type="Gene3D" id="1.20.1260.100">
    <property type="entry name" value="TspO/MBR protein"/>
    <property type="match status" value="1"/>
</dbReference>
<feature type="transmembrane region" description="Helical" evidence="1">
    <location>
        <begin position="236"/>
        <end position="256"/>
    </location>
</feature>
<feature type="transmembrane region" description="Helical" evidence="1">
    <location>
        <begin position="184"/>
        <end position="201"/>
    </location>
</feature>
<keyword evidence="1" id="KW-1133">Transmembrane helix</keyword>
<dbReference type="AlphaFoldDB" id="A0A3R7XDJ5"/>
<evidence type="ECO:0000256" key="1">
    <source>
        <dbReference type="SAM" id="Phobius"/>
    </source>
</evidence>
<evidence type="ECO:0000313" key="2">
    <source>
        <dbReference type="EMBL" id="RQD80415.1"/>
    </source>
</evidence>
<keyword evidence="1" id="KW-0812">Transmembrane</keyword>
<protein>
    <submittedName>
        <fullName evidence="2">Tryptophan-rich sensory protein</fullName>
    </submittedName>
</protein>
<feature type="transmembrane region" description="Helical" evidence="1">
    <location>
        <begin position="112"/>
        <end position="129"/>
    </location>
</feature>
<feature type="transmembrane region" description="Helical" evidence="1">
    <location>
        <begin position="85"/>
        <end position="106"/>
    </location>
</feature>
<dbReference type="PANTHER" id="PTHR33802:SF1">
    <property type="entry name" value="XK-RELATED PROTEIN"/>
    <property type="match status" value="1"/>
</dbReference>
<dbReference type="Proteomes" id="UP000284763">
    <property type="component" value="Unassembled WGS sequence"/>
</dbReference>
<dbReference type="PANTHER" id="PTHR33802">
    <property type="entry name" value="SI:CH211-161H7.5-RELATED"/>
    <property type="match status" value="1"/>
</dbReference>
<feature type="transmembrane region" description="Helical" evidence="1">
    <location>
        <begin position="49"/>
        <end position="73"/>
    </location>
</feature>
<dbReference type="RefSeq" id="WP_259134180.1">
    <property type="nucleotide sequence ID" value="NZ_JANUCS010000005.1"/>
</dbReference>
<gene>
    <name evidence="2" type="ORF">D5R95_08785</name>
</gene>
<organism evidence="2 3">
    <name type="scientific">Methanosalsum natronophilum</name>
    <dbReference type="NCBI Taxonomy" id="768733"/>
    <lineage>
        <taxon>Archaea</taxon>
        <taxon>Methanobacteriati</taxon>
        <taxon>Methanobacteriota</taxon>
        <taxon>Stenosarchaea group</taxon>
        <taxon>Methanomicrobia</taxon>
        <taxon>Methanosarcinales</taxon>
        <taxon>Methanosarcinaceae</taxon>
        <taxon>Methanosalsum</taxon>
    </lineage>
</organism>
<evidence type="ECO:0000313" key="3">
    <source>
        <dbReference type="Proteomes" id="UP000284763"/>
    </source>
</evidence>
<feature type="transmembrane region" description="Helical" evidence="1">
    <location>
        <begin position="150"/>
        <end position="172"/>
    </location>
</feature>
<comment type="caution">
    <text evidence="2">The sequence shown here is derived from an EMBL/GenBank/DDBJ whole genome shotgun (WGS) entry which is preliminary data.</text>
</comment>